<protein>
    <recommendedName>
        <fullName evidence="7">PARP-type domain-containing protein</fullName>
    </recommendedName>
</protein>
<evidence type="ECO:0000259" key="7">
    <source>
        <dbReference type="PROSITE" id="PS50064"/>
    </source>
</evidence>
<dbReference type="GO" id="GO:0003677">
    <property type="term" value="F:DNA binding"/>
    <property type="evidence" value="ECO:0007669"/>
    <property type="project" value="InterPro"/>
</dbReference>
<evidence type="ECO:0000256" key="3">
    <source>
        <dbReference type="ARBA" id="ARBA00022771"/>
    </source>
</evidence>
<evidence type="ECO:0000313" key="8">
    <source>
        <dbReference type="EMBL" id="QKX62993.1"/>
    </source>
</evidence>
<feature type="domain" description="PARP-type" evidence="7">
    <location>
        <begin position="4"/>
        <end position="100"/>
    </location>
</feature>
<keyword evidence="9" id="KW-1185">Reference proteome</keyword>
<dbReference type="RefSeq" id="XP_035349167.1">
    <property type="nucleotide sequence ID" value="XM_035493274.1"/>
</dbReference>
<keyword evidence="3" id="KW-0863">Zinc-finger</keyword>
<evidence type="ECO:0000256" key="6">
    <source>
        <dbReference type="SAM" id="MobiDB-lite"/>
    </source>
</evidence>
<evidence type="ECO:0000313" key="9">
    <source>
        <dbReference type="Proteomes" id="UP000509510"/>
    </source>
</evidence>
<evidence type="ECO:0000256" key="1">
    <source>
        <dbReference type="ARBA" id="ARBA00004123"/>
    </source>
</evidence>
<feature type="compositionally biased region" description="Acidic residues" evidence="6">
    <location>
        <begin position="278"/>
        <end position="287"/>
    </location>
</feature>
<feature type="compositionally biased region" description="Basic and acidic residues" evidence="6">
    <location>
        <begin position="235"/>
        <end position="246"/>
    </location>
</feature>
<dbReference type="Pfam" id="PF00645">
    <property type="entry name" value="zf-PARP"/>
    <property type="match status" value="1"/>
</dbReference>
<dbReference type="AlphaFoldDB" id="A0A7H8REN2"/>
<keyword evidence="5" id="KW-0539">Nucleus</keyword>
<feature type="compositionally biased region" description="Basic and acidic residues" evidence="6">
    <location>
        <begin position="253"/>
        <end position="267"/>
    </location>
</feature>
<dbReference type="InterPro" id="IPR036957">
    <property type="entry name" value="Znf_PARP_sf"/>
</dbReference>
<comment type="subcellular location">
    <subcellularLocation>
        <location evidence="1">Nucleus</location>
    </subcellularLocation>
</comment>
<sequence>MGSYRVEVASSGRAGCNGPACKKNKVKILKGEIRLGVWVETEKYQSWSWRHWGCVTPKVISNIGDSIDENGSPNFDVLDGLDELPEESQDKIKRAVKEGEVPVEDRTVVADNETTAATEEPAKATKASKAKKRSRADGEEADETAPKKSGKSTGKAAAAEEEASKEKPTKATKASKTKKRARADSEEAAEVAPKKARKSTGKAAAAETENGAGSDDEEADEVPSKKPRKSTGKAVVEKETSEEKPARRGRSRKAVEEPVEKVAEPKKTAGRKRKASVTEEEGADNAEPEAKPAARKTRKSEATNGEKAKRGRPKRA</sequence>
<keyword evidence="4" id="KW-0862">Zinc</keyword>
<dbReference type="InterPro" id="IPR001510">
    <property type="entry name" value="Znf_PARP"/>
</dbReference>
<evidence type="ECO:0000256" key="4">
    <source>
        <dbReference type="ARBA" id="ARBA00022833"/>
    </source>
</evidence>
<dbReference type="GO" id="GO:0008270">
    <property type="term" value="F:zinc ion binding"/>
    <property type="evidence" value="ECO:0007669"/>
    <property type="project" value="UniProtKB-KW"/>
</dbReference>
<name>A0A7H8REN2_TALRU</name>
<evidence type="ECO:0000256" key="2">
    <source>
        <dbReference type="ARBA" id="ARBA00022723"/>
    </source>
</evidence>
<feature type="compositionally biased region" description="Basic and acidic residues" evidence="6">
    <location>
        <begin position="299"/>
        <end position="308"/>
    </location>
</feature>
<dbReference type="PROSITE" id="PS50064">
    <property type="entry name" value="ZF_PARP_2"/>
    <property type="match status" value="1"/>
</dbReference>
<dbReference type="SMART" id="SM01336">
    <property type="entry name" value="zf-PARP"/>
    <property type="match status" value="1"/>
</dbReference>
<dbReference type="GO" id="GO:0005634">
    <property type="term" value="C:nucleus"/>
    <property type="evidence" value="ECO:0007669"/>
    <property type="project" value="UniProtKB-SubCell"/>
</dbReference>
<accession>A0A7H8REN2</accession>
<dbReference type="OrthoDB" id="429950at2759"/>
<evidence type="ECO:0000256" key="5">
    <source>
        <dbReference type="ARBA" id="ARBA00023242"/>
    </source>
</evidence>
<feature type="region of interest" description="Disordered" evidence="6">
    <location>
        <begin position="93"/>
        <end position="316"/>
    </location>
</feature>
<dbReference type="SUPFAM" id="SSF57716">
    <property type="entry name" value="Glucocorticoid receptor-like (DNA-binding domain)"/>
    <property type="match status" value="1"/>
</dbReference>
<dbReference type="GeneID" id="55997642"/>
<dbReference type="EMBL" id="CP055902">
    <property type="protein sequence ID" value="QKX62993.1"/>
    <property type="molecule type" value="Genomic_DNA"/>
</dbReference>
<proteinExistence type="predicted"/>
<reference evidence="9" key="1">
    <citation type="submission" date="2020-06" db="EMBL/GenBank/DDBJ databases">
        <title>A chromosome-scale genome assembly of Talaromyces rugulosus W13939.</title>
        <authorList>
            <person name="Wang B."/>
            <person name="Guo L."/>
            <person name="Ye K."/>
            <person name="Wang L."/>
        </authorList>
    </citation>
    <scope>NUCLEOTIDE SEQUENCE [LARGE SCALE GENOMIC DNA]</scope>
    <source>
        <strain evidence="9">W13939</strain>
    </source>
</reference>
<dbReference type="KEGG" id="trg:TRUGW13939_10161"/>
<dbReference type="Proteomes" id="UP000509510">
    <property type="component" value="Chromosome V"/>
</dbReference>
<keyword evidence="2" id="KW-0479">Metal-binding</keyword>
<feature type="compositionally biased region" description="Low complexity" evidence="6">
    <location>
        <begin position="114"/>
        <end position="125"/>
    </location>
</feature>
<feature type="compositionally biased region" description="Basic and acidic residues" evidence="6">
    <location>
        <begin position="93"/>
        <end position="108"/>
    </location>
</feature>
<organism evidence="8 9">
    <name type="scientific">Talaromyces rugulosus</name>
    <name type="common">Penicillium rugulosum</name>
    <dbReference type="NCBI Taxonomy" id="121627"/>
    <lineage>
        <taxon>Eukaryota</taxon>
        <taxon>Fungi</taxon>
        <taxon>Dikarya</taxon>
        <taxon>Ascomycota</taxon>
        <taxon>Pezizomycotina</taxon>
        <taxon>Eurotiomycetes</taxon>
        <taxon>Eurotiomycetidae</taxon>
        <taxon>Eurotiales</taxon>
        <taxon>Trichocomaceae</taxon>
        <taxon>Talaromyces</taxon>
        <taxon>Talaromyces sect. Islandici</taxon>
    </lineage>
</organism>
<gene>
    <name evidence="8" type="ORF">TRUGW13939_10161</name>
</gene>
<dbReference type="Gene3D" id="3.30.1740.10">
    <property type="entry name" value="Zinc finger, PARP-type"/>
    <property type="match status" value="1"/>
</dbReference>